<keyword evidence="2" id="KW-1185">Reference proteome</keyword>
<dbReference type="RefSeq" id="WP_187080195.1">
    <property type="nucleotide sequence ID" value="NZ_JACORU010000001.1"/>
</dbReference>
<proteinExistence type="predicted"/>
<reference evidence="1" key="1">
    <citation type="submission" date="2020-08" db="EMBL/GenBank/DDBJ databases">
        <title>Ramlibacter sp. GTP1 16S ribosomal RNA gene genome sequencing and assembly.</title>
        <authorList>
            <person name="Kang M."/>
        </authorList>
    </citation>
    <scope>NUCLEOTIDE SEQUENCE</scope>
    <source>
        <strain evidence="1">GTP1</strain>
    </source>
</reference>
<dbReference type="Gene3D" id="1.10.3210.10">
    <property type="entry name" value="Hypothetical protein af1432"/>
    <property type="match status" value="1"/>
</dbReference>
<dbReference type="EMBL" id="JACORU010000001">
    <property type="protein sequence ID" value="MBC5763767.1"/>
    <property type="molecule type" value="Genomic_DNA"/>
</dbReference>
<accession>A0A923M404</accession>
<evidence type="ECO:0000313" key="2">
    <source>
        <dbReference type="Proteomes" id="UP000596827"/>
    </source>
</evidence>
<dbReference type="Proteomes" id="UP000596827">
    <property type="component" value="Unassembled WGS sequence"/>
</dbReference>
<organism evidence="1 2">
    <name type="scientific">Ramlibacter albus</name>
    <dbReference type="NCBI Taxonomy" id="2079448"/>
    <lineage>
        <taxon>Bacteria</taxon>
        <taxon>Pseudomonadati</taxon>
        <taxon>Pseudomonadota</taxon>
        <taxon>Betaproteobacteria</taxon>
        <taxon>Burkholderiales</taxon>
        <taxon>Comamonadaceae</taxon>
        <taxon>Ramlibacter</taxon>
    </lineage>
</organism>
<comment type="caution">
    <text evidence="1">The sequence shown here is derived from an EMBL/GenBank/DDBJ whole genome shotgun (WGS) entry which is preliminary data.</text>
</comment>
<name>A0A923M404_9BURK</name>
<sequence length="141" mass="15902">MITLERAISLASHAHTGQLDKAGAPYILHPLRVMMAQRTEAARIVAVFHDVCEDCAGWNFERLPAEGFTPELVEALRSVTKVEGEDYMDFVRRAAANPIGRTVKMADLRDNLDIWRIAVLTEKDLERINRYKRAVALLEGL</sequence>
<gene>
    <name evidence="1" type="ORF">H8R02_04850</name>
</gene>
<evidence type="ECO:0000313" key="1">
    <source>
        <dbReference type="EMBL" id="MBC5763767.1"/>
    </source>
</evidence>
<protein>
    <submittedName>
        <fullName evidence="1">GTP pyrophosphokinase</fullName>
    </submittedName>
</protein>
<dbReference type="AlphaFoldDB" id="A0A923M404"/>
<dbReference type="SUPFAM" id="SSF109604">
    <property type="entry name" value="HD-domain/PDEase-like"/>
    <property type="match status" value="1"/>
</dbReference>